<comment type="caution">
    <text evidence="2">The sequence shown here is derived from an EMBL/GenBank/DDBJ whole genome shotgun (WGS) entry which is preliminary data.</text>
</comment>
<sequence length="288" mass="31457">MSDQQTTEGAEPAWDLEREAPREFRNMAWQLLGQTRKRDVFLAVREMAGDGALQAATIGRNATEKPHFDDNANPDLSDNGDLDALCRLLVGFPIPKVARPEHWYFVPFEPMCEYLVDPFHAPTTDTVRAAIEYLRVNDPGTEFDHAGRDEVEADGGVDPVPVDLFATEAHTYVQVADKLDCVAPKLTFSEFRPDDFGGQVGKGFVIEGTLLGEEMALADGVTDSELKHTLHGLFTEYVEHATPTGRTSSRSVSTRPTTTTTRSGTPGSTPSATGRGSRRSSPRSTTAT</sequence>
<proteinExistence type="predicted"/>
<dbReference type="STRING" id="699431.SY89_03493"/>
<dbReference type="OrthoDB" id="382737at2157"/>
<evidence type="ECO:0000256" key="1">
    <source>
        <dbReference type="SAM" id="MobiDB-lite"/>
    </source>
</evidence>
<dbReference type="RefSeq" id="WP_054584998.1">
    <property type="nucleotide sequence ID" value="NZ_LGUC01000002.1"/>
</dbReference>
<accession>A0A0N8HZE2</accession>
<keyword evidence="3" id="KW-1185">Reference proteome</keyword>
<evidence type="ECO:0000313" key="2">
    <source>
        <dbReference type="EMBL" id="KPN29259.1"/>
    </source>
</evidence>
<gene>
    <name evidence="2" type="ORF">SY89_03493</name>
</gene>
<reference evidence="3" key="1">
    <citation type="submission" date="2013-11" db="EMBL/GenBank/DDBJ databases">
        <authorList>
            <person name="Hoang H.T."/>
            <person name="Killian M.L."/>
            <person name="Madson D.M."/>
            <person name="Arruda P.H.E."/>
            <person name="Sun D."/>
            <person name="Schwartz K.J."/>
            <person name="Yoon K."/>
        </authorList>
    </citation>
    <scope>NUCLEOTIDE SEQUENCE [LARGE SCALE GENOMIC DNA]</scope>
    <source>
        <strain evidence="3">CDK2</strain>
    </source>
</reference>
<dbReference type="AlphaFoldDB" id="A0A0N8HZE2"/>
<organism evidence="2 3">
    <name type="scientific">Halolamina pelagica</name>
    <dbReference type="NCBI Taxonomy" id="699431"/>
    <lineage>
        <taxon>Archaea</taxon>
        <taxon>Methanobacteriati</taxon>
        <taxon>Methanobacteriota</taxon>
        <taxon>Stenosarchaea group</taxon>
        <taxon>Halobacteria</taxon>
        <taxon>Halobacteriales</taxon>
        <taxon>Haloferacaceae</taxon>
    </lineage>
</organism>
<evidence type="ECO:0000313" key="3">
    <source>
        <dbReference type="Proteomes" id="UP000050535"/>
    </source>
</evidence>
<dbReference type="Proteomes" id="UP000050535">
    <property type="component" value="Unassembled WGS sequence"/>
</dbReference>
<protein>
    <submittedName>
        <fullName evidence="2">Uncharacterized protein</fullName>
    </submittedName>
</protein>
<dbReference type="EMBL" id="LGUC01000002">
    <property type="protein sequence ID" value="KPN29259.1"/>
    <property type="molecule type" value="Genomic_DNA"/>
</dbReference>
<feature type="region of interest" description="Disordered" evidence="1">
    <location>
        <begin position="241"/>
        <end position="288"/>
    </location>
</feature>
<feature type="compositionally biased region" description="Low complexity" evidence="1">
    <location>
        <begin position="242"/>
        <end position="275"/>
    </location>
</feature>
<name>A0A0N8HZE2_9EURY</name>